<evidence type="ECO:0000313" key="1">
    <source>
        <dbReference type="EMBL" id="CAJ2639583.1"/>
    </source>
</evidence>
<dbReference type="Proteomes" id="UP001177021">
    <property type="component" value="Unassembled WGS sequence"/>
</dbReference>
<dbReference type="EMBL" id="CASHSV030000024">
    <property type="protein sequence ID" value="CAJ2639583.1"/>
    <property type="molecule type" value="Genomic_DNA"/>
</dbReference>
<accession>A0ACB0J6A7</accession>
<comment type="caution">
    <text evidence="1">The sequence shown here is derived from an EMBL/GenBank/DDBJ whole genome shotgun (WGS) entry which is preliminary data.</text>
</comment>
<gene>
    <name evidence="1" type="ORF">MILVUS5_LOCUS9581</name>
</gene>
<reference evidence="1" key="1">
    <citation type="submission" date="2023-10" db="EMBL/GenBank/DDBJ databases">
        <authorList>
            <person name="Rodriguez Cubillos JULIANA M."/>
            <person name="De Vega J."/>
        </authorList>
    </citation>
    <scope>NUCLEOTIDE SEQUENCE</scope>
</reference>
<organism evidence="1 2">
    <name type="scientific">Trifolium pratense</name>
    <name type="common">Red clover</name>
    <dbReference type="NCBI Taxonomy" id="57577"/>
    <lineage>
        <taxon>Eukaryota</taxon>
        <taxon>Viridiplantae</taxon>
        <taxon>Streptophyta</taxon>
        <taxon>Embryophyta</taxon>
        <taxon>Tracheophyta</taxon>
        <taxon>Spermatophyta</taxon>
        <taxon>Magnoliopsida</taxon>
        <taxon>eudicotyledons</taxon>
        <taxon>Gunneridae</taxon>
        <taxon>Pentapetalae</taxon>
        <taxon>rosids</taxon>
        <taxon>fabids</taxon>
        <taxon>Fabales</taxon>
        <taxon>Fabaceae</taxon>
        <taxon>Papilionoideae</taxon>
        <taxon>50 kb inversion clade</taxon>
        <taxon>NPAAA clade</taxon>
        <taxon>Hologalegina</taxon>
        <taxon>IRL clade</taxon>
        <taxon>Trifolieae</taxon>
        <taxon>Trifolium</taxon>
    </lineage>
</organism>
<name>A0ACB0J6A7_TRIPR</name>
<evidence type="ECO:0000313" key="2">
    <source>
        <dbReference type="Proteomes" id="UP001177021"/>
    </source>
</evidence>
<proteinExistence type="predicted"/>
<keyword evidence="2" id="KW-1185">Reference proteome</keyword>
<protein>
    <submittedName>
        <fullName evidence="1">Uncharacterized protein</fullName>
    </submittedName>
</protein>
<sequence length="2006" mass="229606">MEIISSIIGEVAKYAIKPIGRQASYLIFYKNNFSSLAVSVEGLEVAKERMTHSVEEETRNGKKIETDVMDWLKNVDELIEKANQLQKDPLRANARCSAWSFPNLIQRHQLSRKATKIVKDVNEVQEKGRFARIAYRPPLDGEASSSSTRGGENYETRESLKEKIMKALTHQNSCNIGVYGLGGVGKTTLLQEIFEISKQHKLFDTILTTNVTNDPDIKTIQGEIADLLGLRFDEETILGRAHRLRQRIMMEKNILVILDDIWTKLDLKKVGIPFGNEHNGCKLLMTSRNQDVLLQMDVPKDLTFKLELMSENETWSLFQFMAGDVIKDSNLKGVAIQVANKCEGLPLVVVAVARALKDKRDVQSWKDALRRLQSGHHTIFSALELSYDSLESDEMRDVFLLFALFPNEKVDYFLKVAMGLDILKDIKTVDDARNRLNPIIHSLEASCLLEMKTSGKIQMHDFVRDFAISIARRDKHVFLRKQSDEEYPTKDFLTRCTQVVLDGCEPELPQMIDCPNIKFFHLRSKKNRSLEVPGDFFEGMGSLRVLDLTSLNLSSLPTSFQFLTDLQTLCLDFCILENMVEINVLQNLKILSLWGSSMTKLPREIGQLTQLRMLDLTDSGIEVIPPNILSCLTKLEELYMGNTFVNWEDVTSTVQNKNASIAELRKLPKLTTLELKIPESWMLPRDLQTVFEKLERYKIAIGDVWEWSDIVNGTSKTLMLKLGTNIHLEHGIKALIKGVENLYLDDVGGIQNMVYQLHGEGFPLLKHLHVQNNANMKHIVDSQERNQIHACFRILETLVLHNLKNLEHICLNPLSITCFGSLSVIKVKNCVQLKYLFSFTLVKELSQLSKIEVCQCNSMKEIVLGDNSSSASTVFRFRSLTLEHLETLQNFISRSEQKHQGLEPSVSTPLFNDQVAFPDLDFLKLSFLDLNKIWNDNHRSMCNLTSLIVESCDGLKYLFSSIMVKSFENLKQLEISNCPLMEDVIAKDERNNKMEEVHFFKLEKITLKDMDNLKTIWHRQFEKVKQLEVINCKKIVVVFPSSMQTTYKKLEMLKVTDCALVEEIFELSFNENSSAENATHLKVVIDGLPKLKNIWSGDLRRILSFQILIVVRLANCASLEYLLPLSIATCCSHLQELHIKKCGNMKEIVAEEKEKEAGVSAAPTFEFNQLSFLLIWNMPELKGFYAKKHTLTCPSLKDIDVFDCSKLNLYRTLSTRSSNFQDDRLSVLTPQPPFIVEEVIPNLKKLRINHKEANVILQAQNSSALFTKMTSLCLSDYNIEDATFPYWFLQNVHTLESLLVQWSCFKKIFQDEGQISEKKTYPQLKRLTLHGLQKLQHIFEEGFQIDPVLAFLENLYVSNCSSLLSLLPSSATLNHLEYLEITNCNGLKKLITSPTAQSLHKLISLKVKDCNSLEEIITGEENVGIAFISLKLLMLDCLPSLNKFCSTKCFLKFPMLKEVIVRKCPHMTIFSEGNTSTPNLRKVKIAENDEWLWKGNLNDTITNIFEVKFGGFKHLRLTEYPELKELWYGKPNLFRSLKYLVVHRCDFLSEVLFQPNLLQVLLNLEELDITDCDSLEAVFDMKGGEFEKEILVKNSTQLKKLKLSNLPKLKHVWKEDQHSTMGFQNLIKVSVEVCPSLKSLFPLSVARDMNQIQILEVTSCGIEEIVGREEGVDEIVEFVFPNLTSIILRNLAKLKTFFSGEHSLRCESLKDITFLGNKLNNFVIEEVLNNVEILNMNINSFDMILHSQYSGFQFNNVKDISVSSGQEATFPYWFLKNVPNLESMLVERSSFREIFQGEQLISTEKETQIIPRLKELKLRFMDKLQCICKEGLQMDPVLHFLESIDVYHCSSLVKLMPSSVTFNYLTYLEVTNCNGLINLITYSTAKSLVKLTTMKIKMCDLLEDIVSSKEEDEMNKMEFCSLKSIELISLPRLSVFCSCPCPIMFPKLEVVVVEECLRMEHFSLGLINTTILQNVQFDEEDHWEGELNGTVKKLFDDKEVPHSNVE</sequence>